<name>A0A2M7XEQ8_9BACT</name>
<evidence type="ECO:0000313" key="2">
    <source>
        <dbReference type="EMBL" id="PJA46359.1"/>
    </source>
</evidence>
<protein>
    <recommendedName>
        <fullName evidence="1">Glycosyltransferase 2-like domain-containing protein</fullName>
    </recommendedName>
</protein>
<feature type="domain" description="Glycosyltransferase 2-like" evidence="1">
    <location>
        <begin position="8"/>
        <end position="137"/>
    </location>
</feature>
<dbReference type="AlphaFoldDB" id="A0A2M7XEQ8"/>
<dbReference type="SUPFAM" id="SSF53448">
    <property type="entry name" value="Nucleotide-diphospho-sugar transferases"/>
    <property type="match status" value="1"/>
</dbReference>
<dbReference type="InterPro" id="IPR029044">
    <property type="entry name" value="Nucleotide-diphossugar_trans"/>
</dbReference>
<dbReference type="Proteomes" id="UP000229749">
    <property type="component" value="Unassembled WGS sequence"/>
</dbReference>
<comment type="caution">
    <text evidence="2">The sequence shown here is derived from an EMBL/GenBank/DDBJ whole genome shotgun (WGS) entry which is preliminary data.</text>
</comment>
<evidence type="ECO:0000313" key="3">
    <source>
        <dbReference type="Proteomes" id="UP000229749"/>
    </source>
</evidence>
<sequence length="269" mass="31775">MPHYDIAIIMVSHNDLDPECLRSIQREIDTTKQQVKLVVVDNASSDYRANEFVHQYVKDAIIILRNGDFGFGSSCNSGANEIEASYYFFLNPDTVLIEPNTLDRLYNFSQQYLKAGILGPKILYPDESLQETCRRFPIWLMPILQRTFLKNTRFGRVYADKFLLHDYDHKDLQMVDWVQGSAMFIPGSLWKELSGFDKRFWMYFEDIDLCRRSWEKGRPVYYLPDIIIQHAYHKESAKEKTVIKNIFKNKMARAHIASWLKYLFKWGIK</sequence>
<accession>A0A2M7XEQ8</accession>
<gene>
    <name evidence="2" type="ORF">CO172_03775</name>
</gene>
<dbReference type="EMBL" id="PFWS01000061">
    <property type="protein sequence ID" value="PJA46359.1"/>
    <property type="molecule type" value="Genomic_DNA"/>
</dbReference>
<reference evidence="3" key="1">
    <citation type="submission" date="2017-09" db="EMBL/GenBank/DDBJ databases">
        <title>Depth-based differentiation of microbial function through sediment-hosted aquifers and enrichment of novel symbionts in the deep terrestrial subsurface.</title>
        <authorList>
            <person name="Probst A.J."/>
            <person name="Ladd B."/>
            <person name="Jarett J.K."/>
            <person name="Geller-Mcgrath D.E."/>
            <person name="Sieber C.M.K."/>
            <person name="Emerson J.B."/>
            <person name="Anantharaman K."/>
            <person name="Thomas B.C."/>
            <person name="Malmstrom R."/>
            <person name="Stieglmeier M."/>
            <person name="Klingl A."/>
            <person name="Woyke T."/>
            <person name="Ryan C.M."/>
            <person name="Banfield J.F."/>
        </authorList>
    </citation>
    <scope>NUCLEOTIDE SEQUENCE [LARGE SCALE GENOMIC DNA]</scope>
</reference>
<proteinExistence type="predicted"/>
<organism evidence="2 3">
    <name type="scientific">Candidatus Uhrbacteria bacterium CG_4_9_14_3_um_filter_36_7</name>
    <dbReference type="NCBI Taxonomy" id="1975033"/>
    <lineage>
        <taxon>Bacteria</taxon>
        <taxon>Candidatus Uhriibacteriota</taxon>
    </lineage>
</organism>
<dbReference type="PANTHER" id="PTHR43179">
    <property type="entry name" value="RHAMNOSYLTRANSFERASE WBBL"/>
    <property type="match status" value="1"/>
</dbReference>
<dbReference type="Pfam" id="PF00535">
    <property type="entry name" value="Glycos_transf_2"/>
    <property type="match status" value="1"/>
</dbReference>
<dbReference type="CDD" id="cd04186">
    <property type="entry name" value="GT_2_like_c"/>
    <property type="match status" value="1"/>
</dbReference>
<dbReference type="Gene3D" id="3.90.550.10">
    <property type="entry name" value="Spore Coat Polysaccharide Biosynthesis Protein SpsA, Chain A"/>
    <property type="match status" value="1"/>
</dbReference>
<dbReference type="PANTHER" id="PTHR43179:SF7">
    <property type="entry name" value="RHAMNOSYLTRANSFERASE WBBL"/>
    <property type="match status" value="1"/>
</dbReference>
<dbReference type="InterPro" id="IPR001173">
    <property type="entry name" value="Glyco_trans_2-like"/>
</dbReference>
<evidence type="ECO:0000259" key="1">
    <source>
        <dbReference type="Pfam" id="PF00535"/>
    </source>
</evidence>